<keyword evidence="2" id="KW-1185">Reference proteome</keyword>
<dbReference type="Proteomes" id="UP000501690">
    <property type="component" value="Linkage Group LG5"/>
</dbReference>
<organism evidence="1 2">
    <name type="scientific">Vigna unguiculata</name>
    <name type="common">Cowpea</name>
    <dbReference type="NCBI Taxonomy" id="3917"/>
    <lineage>
        <taxon>Eukaryota</taxon>
        <taxon>Viridiplantae</taxon>
        <taxon>Streptophyta</taxon>
        <taxon>Embryophyta</taxon>
        <taxon>Tracheophyta</taxon>
        <taxon>Spermatophyta</taxon>
        <taxon>Magnoliopsida</taxon>
        <taxon>eudicotyledons</taxon>
        <taxon>Gunneridae</taxon>
        <taxon>Pentapetalae</taxon>
        <taxon>rosids</taxon>
        <taxon>fabids</taxon>
        <taxon>Fabales</taxon>
        <taxon>Fabaceae</taxon>
        <taxon>Papilionoideae</taxon>
        <taxon>50 kb inversion clade</taxon>
        <taxon>NPAAA clade</taxon>
        <taxon>indigoferoid/millettioid clade</taxon>
        <taxon>Phaseoleae</taxon>
        <taxon>Vigna</taxon>
    </lineage>
</organism>
<sequence>MSSSSSISQNGTLTLIFLLSYHHHGSCQPPFTDLAGRHHTPSPSRFFISAATNSATATTIFTAKDLHKLHCSTCDSNHVHHKRISSVHAPLSRHAENEMAAATVKPPSFTLASMLQQQTLSEERELA</sequence>
<accession>A0A4D6LY23</accession>
<name>A0A4D6LY23_VIGUN</name>
<gene>
    <name evidence="1" type="ORF">DEO72_LG5g853</name>
</gene>
<reference evidence="1 2" key="1">
    <citation type="submission" date="2019-04" db="EMBL/GenBank/DDBJ databases">
        <title>An improved genome assembly and genetic linkage map for asparagus bean, Vigna unguiculata ssp. sesquipedialis.</title>
        <authorList>
            <person name="Xia Q."/>
            <person name="Zhang R."/>
            <person name="Dong Y."/>
        </authorList>
    </citation>
    <scope>NUCLEOTIDE SEQUENCE [LARGE SCALE GENOMIC DNA]</scope>
    <source>
        <tissue evidence="1">Leaf</tissue>
    </source>
</reference>
<protein>
    <submittedName>
        <fullName evidence="1">Uncharacterized protein</fullName>
    </submittedName>
</protein>
<evidence type="ECO:0000313" key="2">
    <source>
        <dbReference type="Proteomes" id="UP000501690"/>
    </source>
</evidence>
<evidence type="ECO:0000313" key="1">
    <source>
        <dbReference type="EMBL" id="QCD92784.1"/>
    </source>
</evidence>
<proteinExistence type="predicted"/>
<dbReference type="EMBL" id="CP039349">
    <property type="protein sequence ID" value="QCD92784.1"/>
    <property type="molecule type" value="Genomic_DNA"/>
</dbReference>
<dbReference type="AlphaFoldDB" id="A0A4D6LY23"/>